<feature type="non-terminal residue" evidence="2">
    <location>
        <position position="80"/>
    </location>
</feature>
<keyword evidence="1" id="KW-1133">Transmembrane helix</keyword>
<feature type="transmembrane region" description="Helical" evidence="1">
    <location>
        <begin position="54"/>
        <end position="75"/>
    </location>
</feature>
<dbReference type="Gramene" id="rna-AYBTSS11_LOCUS11750">
    <property type="protein sequence ID" value="CAJ1944134.1"/>
    <property type="gene ID" value="gene-AYBTSS11_LOCUS11750"/>
</dbReference>
<keyword evidence="1" id="KW-0472">Membrane</keyword>
<reference evidence="2" key="1">
    <citation type="submission" date="2023-10" db="EMBL/GenBank/DDBJ databases">
        <authorList>
            <person name="Domelevo Entfellner J.-B."/>
        </authorList>
    </citation>
    <scope>NUCLEOTIDE SEQUENCE</scope>
</reference>
<protein>
    <submittedName>
        <fullName evidence="2">Uncharacterized protein</fullName>
    </submittedName>
</protein>
<gene>
    <name evidence="2" type="ORF">AYBTSS11_LOCUS11750</name>
</gene>
<accession>A0AA86VXW5</accession>
<keyword evidence="1" id="KW-0812">Transmembrane</keyword>
<dbReference type="Proteomes" id="UP001189624">
    <property type="component" value="Chromosome 3"/>
</dbReference>
<sequence>MVVCVLFATMEKQRLSRCQVHRVVRRGVGLSVVVAHKDLCWSLRQNVRRLVTEACLVLVVVGRLIIVDLCFVSLVDISDV</sequence>
<evidence type="ECO:0000256" key="1">
    <source>
        <dbReference type="SAM" id="Phobius"/>
    </source>
</evidence>
<proteinExistence type="predicted"/>
<keyword evidence="3" id="KW-1185">Reference proteome</keyword>
<name>A0AA86VXW5_9FABA</name>
<dbReference type="EMBL" id="OY731400">
    <property type="protein sequence ID" value="CAJ1944134.1"/>
    <property type="molecule type" value="Genomic_DNA"/>
</dbReference>
<dbReference type="AlphaFoldDB" id="A0AA86VXW5"/>
<evidence type="ECO:0000313" key="2">
    <source>
        <dbReference type="EMBL" id="CAJ1944134.1"/>
    </source>
</evidence>
<evidence type="ECO:0000313" key="3">
    <source>
        <dbReference type="Proteomes" id="UP001189624"/>
    </source>
</evidence>
<organism evidence="2 3">
    <name type="scientific">Sphenostylis stenocarpa</name>
    <dbReference type="NCBI Taxonomy" id="92480"/>
    <lineage>
        <taxon>Eukaryota</taxon>
        <taxon>Viridiplantae</taxon>
        <taxon>Streptophyta</taxon>
        <taxon>Embryophyta</taxon>
        <taxon>Tracheophyta</taxon>
        <taxon>Spermatophyta</taxon>
        <taxon>Magnoliopsida</taxon>
        <taxon>eudicotyledons</taxon>
        <taxon>Gunneridae</taxon>
        <taxon>Pentapetalae</taxon>
        <taxon>rosids</taxon>
        <taxon>fabids</taxon>
        <taxon>Fabales</taxon>
        <taxon>Fabaceae</taxon>
        <taxon>Papilionoideae</taxon>
        <taxon>50 kb inversion clade</taxon>
        <taxon>NPAAA clade</taxon>
        <taxon>indigoferoid/millettioid clade</taxon>
        <taxon>Phaseoleae</taxon>
        <taxon>Sphenostylis</taxon>
    </lineage>
</organism>